<keyword evidence="1" id="KW-0472">Membrane</keyword>
<protein>
    <submittedName>
        <fullName evidence="2">DUF3592 domain-containing protein</fullName>
    </submittedName>
</protein>
<keyword evidence="1" id="KW-0812">Transmembrane</keyword>
<evidence type="ECO:0000256" key="1">
    <source>
        <dbReference type="SAM" id="Phobius"/>
    </source>
</evidence>
<dbReference type="RefSeq" id="WP_263335358.1">
    <property type="nucleotide sequence ID" value="NZ_JAGSYH010000002.1"/>
</dbReference>
<proteinExistence type="predicted"/>
<keyword evidence="1" id="KW-1133">Transmembrane helix</keyword>
<name>A0ABW1E8X9_9BACT</name>
<keyword evidence="3" id="KW-1185">Reference proteome</keyword>
<feature type="transmembrane region" description="Helical" evidence="1">
    <location>
        <begin position="150"/>
        <end position="168"/>
    </location>
</feature>
<sequence length="276" mass="30687">MAPDPNLTEAFTIPVELISPLPRRLRLSGNAVFLLLVLALICFGETTALAPLCVTVPQRIREASALRAGARQADGTVQRVWYFRRSSAPSVSYTFIVDGKVYKGDSQAPSEMAHKLQQFGPITISYLSENPRINHPAAWQYSIWSDWGNILVPAVLTIVPVWLLTLLFRERQLLRFGTPTSGKVTSCYKGKNSYLLRYLFQTDDGTTRTGRGSSPDFIETGTTICVLYFPENPRRSISYPAPNFYPASLAPRGTDIQSLFHTPIPSIDADSNSKTR</sequence>
<reference evidence="3" key="1">
    <citation type="journal article" date="2019" name="Int. J. Syst. Evol. Microbiol.">
        <title>The Global Catalogue of Microorganisms (GCM) 10K type strain sequencing project: providing services to taxonomists for standard genome sequencing and annotation.</title>
        <authorList>
            <consortium name="The Broad Institute Genomics Platform"/>
            <consortium name="The Broad Institute Genome Sequencing Center for Infectious Disease"/>
            <person name="Wu L."/>
            <person name="Ma J."/>
        </authorList>
    </citation>
    <scope>NUCLEOTIDE SEQUENCE [LARGE SCALE GENOMIC DNA]</scope>
    <source>
        <strain evidence="3">JCM 4087</strain>
    </source>
</reference>
<evidence type="ECO:0000313" key="2">
    <source>
        <dbReference type="EMBL" id="MFC5860685.1"/>
    </source>
</evidence>
<gene>
    <name evidence="2" type="ORF">ACFPT7_00105</name>
</gene>
<feature type="transmembrane region" description="Helical" evidence="1">
    <location>
        <begin position="31"/>
        <end position="52"/>
    </location>
</feature>
<evidence type="ECO:0000313" key="3">
    <source>
        <dbReference type="Proteomes" id="UP001596091"/>
    </source>
</evidence>
<organism evidence="2 3">
    <name type="scientific">Acidicapsa dinghuensis</name>
    <dbReference type="NCBI Taxonomy" id="2218256"/>
    <lineage>
        <taxon>Bacteria</taxon>
        <taxon>Pseudomonadati</taxon>
        <taxon>Acidobacteriota</taxon>
        <taxon>Terriglobia</taxon>
        <taxon>Terriglobales</taxon>
        <taxon>Acidobacteriaceae</taxon>
        <taxon>Acidicapsa</taxon>
    </lineage>
</organism>
<accession>A0ABW1E8X9</accession>
<comment type="caution">
    <text evidence="2">The sequence shown here is derived from an EMBL/GenBank/DDBJ whole genome shotgun (WGS) entry which is preliminary data.</text>
</comment>
<dbReference type="EMBL" id="JBHSPH010000001">
    <property type="protein sequence ID" value="MFC5860685.1"/>
    <property type="molecule type" value="Genomic_DNA"/>
</dbReference>
<dbReference type="Proteomes" id="UP001596091">
    <property type="component" value="Unassembled WGS sequence"/>
</dbReference>